<organism evidence="2 3">
    <name type="scientific">Romanomermis culicivorax</name>
    <name type="common">Nematode worm</name>
    <dbReference type="NCBI Taxonomy" id="13658"/>
    <lineage>
        <taxon>Eukaryota</taxon>
        <taxon>Metazoa</taxon>
        <taxon>Ecdysozoa</taxon>
        <taxon>Nematoda</taxon>
        <taxon>Enoplea</taxon>
        <taxon>Dorylaimia</taxon>
        <taxon>Mermithida</taxon>
        <taxon>Mermithoidea</taxon>
        <taxon>Mermithidae</taxon>
        <taxon>Romanomermis</taxon>
    </lineage>
</organism>
<feature type="region of interest" description="Disordered" evidence="1">
    <location>
        <begin position="25"/>
        <end position="65"/>
    </location>
</feature>
<keyword evidence="2" id="KW-1185">Reference proteome</keyword>
<evidence type="ECO:0000313" key="3">
    <source>
        <dbReference type="WBParaSite" id="nRc.2.0.1.t02184-RA"/>
    </source>
</evidence>
<dbReference type="Proteomes" id="UP000887565">
    <property type="component" value="Unplaced"/>
</dbReference>
<reference evidence="3" key="1">
    <citation type="submission" date="2022-11" db="UniProtKB">
        <authorList>
            <consortium name="WormBaseParasite"/>
        </authorList>
    </citation>
    <scope>IDENTIFICATION</scope>
</reference>
<evidence type="ECO:0000256" key="1">
    <source>
        <dbReference type="SAM" id="MobiDB-lite"/>
    </source>
</evidence>
<dbReference type="AlphaFoldDB" id="A0A915HKI9"/>
<proteinExistence type="predicted"/>
<dbReference type="WBParaSite" id="nRc.2.0.1.t02184-RA">
    <property type="protein sequence ID" value="nRc.2.0.1.t02184-RA"/>
    <property type="gene ID" value="nRc.2.0.1.g02184"/>
</dbReference>
<accession>A0A915HKI9</accession>
<protein>
    <submittedName>
        <fullName evidence="3">Secreted protein</fullName>
    </submittedName>
</protein>
<feature type="compositionally biased region" description="Polar residues" evidence="1">
    <location>
        <begin position="42"/>
        <end position="55"/>
    </location>
</feature>
<name>A0A915HKI9_ROMCU</name>
<evidence type="ECO:0000313" key="2">
    <source>
        <dbReference type="Proteomes" id="UP000887565"/>
    </source>
</evidence>
<sequence>MQLLGALCTHLSWTIVIITVSKPSKTKSGIVVKPPRFHSSKDTVPSESKSISLSMSRRPASRSDR</sequence>